<organism evidence="1">
    <name type="scientific">Schizaphis graminum</name>
    <name type="common">Green bug aphid</name>
    <dbReference type="NCBI Taxonomy" id="13262"/>
    <lineage>
        <taxon>Eukaryota</taxon>
        <taxon>Metazoa</taxon>
        <taxon>Ecdysozoa</taxon>
        <taxon>Arthropoda</taxon>
        <taxon>Hexapoda</taxon>
        <taxon>Insecta</taxon>
        <taxon>Pterygota</taxon>
        <taxon>Neoptera</taxon>
        <taxon>Paraneoptera</taxon>
        <taxon>Hemiptera</taxon>
        <taxon>Sternorrhyncha</taxon>
        <taxon>Aphidomorpha</taxon>
        <taxon>Aphidoidea</taxon>
        <taxon>Aphididae</taxon>
        <taxon>Aphidini</taxon>
        <taxon>Schizaphis</taxon>
    </lineage>
</organism>
<gene>
    <name evidence="1" type="ORF">g.10085</name>
</gene>
<evidence type="ECO:0000313" key="1">
    <source>
        <dbReference type="EMBL" id="MBY26529.1"/>
    </source>
</evidence>
<dbReference type="EMBL" id="GGMR01013910">
    <property type="protein sequence ID" value="MBY26529.1"/>
    <property type="molecule type" value="Transcribed_RNA"/>
</dbReference>
<sequence length="105" mass="12033">MEELKKALKLQAKLYNADTAFVSISTLDMGRKYQITDLSKVQSAYGLRILVSLQGDRRILKTYLPKSIKLSDSYIDGFINRDRKSVLYLIYKGVKSNGAYKIDFE</sequence>
<reference evidence="1" key="1">
    <citation type="submission" date="2018-04" db="EMBL/GenBank/DDBJ databases">
        <title>Transcriptome of Schizaphis graminum biotype I.</title>
        <authorList>
            <person name="Scully E.D."/>
            <person name="Geib S.M."/>
            <person name="Palmer N.A."/>
            <person name="Koch K."/>
            <person name="Bradshaw J."/>
            <person name="Heng-Moss T."/>
            <person name="Sarath G."/>
        </authorList>
    </citation>
    <scope>NUCLEOTIDE SEQUENCE</scope>
</reference>
<name>A0A2S2PAQ8_SCHGA</name>
<protein>
    <submittedName>
        <fullName evidence="1">Uncharacterized protein</fullName>
    </submittedName>
</protein>
<accession>A0A2S2PAQ8</accession>
<dbReference type="AlphaFoldDB" id="A0A2S2PAQ8"/>
<proteinExistence type="predicted"/>